<dbReference type="InterPro" id="IPR035595">
    <property type="entry name" value="UDP_glycos_trans_CS"/>
</dbReference>
<evidence type="ECO:0000256" key="3">
    <source>
        <dbReference type="ARBA" id="ARBA00022679"/>
    </source>
</evidence>
<evidence type="ECO:0000256" key="4">
    <source>
        <dbReference type="RuleBase" id="RU003718"/>
    </source>
</evidence>
<dbReference type="EC" id="2.4.1.17" evidence="5"/>
<comment type="similarity">
    <text evidence="1 4">Belongs to the UDP-glycosyltransferase family.</text>
</comment>
<accession>A0AAV8WWD2</accession>
<dbReference type="Gene3D" id="3.40.50.2000">
    <property type="entry name" value="Glycogen Phosphorylase B"/>
    <property type="match status" value="1"/>
</dbReference>
<dbReference type="PANTHER" id="PTHR48043">
    <property type="entry name" value="EG:EG0003.4 PROTEIN-RELATED"/>
    <property type="match status" value="1"/>
</dbReference>
<evidence type="ECO:0000256" key="2">
    <source>
        <dbReference type="ARBA" id="ARBA00022676"/>
    </source>
</evidence>
<dbReference type="CDD" id="cd03784">
    <property type="entry name" value="GT1_Gtf-like"/>
    <property type="match status" value="1"/>
</dbReference>
<dbReference type="PANTHER" id="PTHR48043:SF159">
    <property type="entry name" value="EG:EG0003.4 PROTEIN-RELATED"/>
    <property type="match status" value="1"/>
</dbReference>
<dbReference type="Pfam" id="PF00201">
    <property type="entry name" value="UDPGT"/>
    <property type="match status" value="1"/>
</dbReference>
<protein>
    <recommendedName>
        <fullName evidence="5">UDP-glucuronosyltransferase</fullName>
        <ecNumber evidence="5">2.4.1.17</ecNumber>
    </recommendedName>
</protein>
<keyword evidence="3 4" id="KW-0808">Transferase</keyword>
<evidence type="ECO:0000256" key="5">
    <source>
        <dbReference type="RuleBase" id="RU362059"/>
    </source>
</evidence>
<name>A0AAV8WWD2_9CUCU</name>
<dbReference type="GO" id="GO:0015020">
    <property type="term" value="F:glucuronosyltransferase activity"/>
    <property type="evidence" value="ECO:0007669"/>
    <property type="project" value="UniProtKB-EC"/>
</dbReference>
<keyword evidence="7" id="KW-1185">Reference proteome</keyword>
<dbReference type="SUPFAM" id="SSF53756">
    <property type="entry name" value="UDP-Glycosyltransferase/glycogen phosphorylase"/>
    <property type="match status" value="1"/>
</dbReference>
<dbReference type="EMBL" id="JANEYF010004543">
    <property type="protein sequence ID" value="KAJ8930793.1"/>
    <property type="molecule type" value="Genomic_DNA"/>
</dbReference>
<feature type="non-terminal residue" evidence="6">
    <location>
        <position position="1"/>
    </location>
</feature>
<evidence type="ECO:0000313" key="6">
    <source>
        <dbReference type="EMBL" id="KAJ8930793.1"/>
    </source>
</evidence>
<proteinExistence type="inferred from homology"/>
<organism evidence="6 7">
    <name type="scientific">Rhamnusium bicolor</name>
    <dbReference type="NCBI Taxonomy" id="1586634"/>
    <lineage>
        <taxon>Eukaryota</taxon>
        <taxon>Metazoa</taxon>
        <taxon>Ecdysozoa</taxon>
        <taxon>Arthropoda</taxon>
        <taxon>Hexapoda</taxon>
        <taxon>Insecta</taxon>
        <taxon>Pterygota</taxon>
        <taxon>Neoptera</taxon>
        <taxon>Endopterygota</taxon>
        <taxon>Coleoptera</taxon>
        <taxon>Polyphaga</taxon>
        <taxon>Cucujiformia</taxon>
        <taxon>Chrysomeloidea</taxon>
        <taxon>Cerambycidae</taxon>
        <taxon>Lepturinae</taxon>
        <taxon>Rhagiini</taxon>
        <taxon>Rhamnusium</taxon>
    </lineage>
</organism>
<dbReference type="InterPro" id="IPR050271">
    <property type="entry name" value="UDP-glycosyltransferase"/>
</dbReference>
<comment type="subcellular location">
    <subcellularLocation>
        <location evidence="5">Membrane</location>
        <topology evidence="5">Single-pass membrane protein</topology>
    </subcellularLocation>
</comment>
<comment type="caution">
    <text evidence="6">The sequence shown here is derived from an EMBL/GenBank/DDBJ whole genome shotgun (WGS) entry which is preliminary data.</text>
</comment>
<sequence length="148" mass="16888">DLQEYLDSAANGVIYFSLGTNVNSGMVPPDMRKVMIDTFKELPYKVLWKFDITIISDLPENVKIVEWLPQQDILRHPNIKVFITQGGLQSMEEAIFSNVPVVGIPFLTDQDGNVKKMARRGFGVYLDKEKLTRESFKEAILEVINNPR</sequence>
<dbReference type="FunFam" id="3.40.50.2000:FF:000050">
    <property type="entry name" value="UDP-glucuronosyltransferase"/>
    <property type="match status" value="1"/>
</dbReference>
<dbReference type="AlphaFoldDB" id="A0AAV8WWD2"/>
<evidence type="ECO:0000313" key="7">
    <source>
        <dbReference type="Proteomes" id="UP001162156"/>
    </source>
</evidence>
<reference evidence="6" key="1">
    <citation type="journal article" date="2023" name="Insect Mol. Biol.">
        <title>Genome sequencing provides insights into the evolution of gene families encoding plant cell wall-degrading enzymes in longhorned beetles.</title>
        <authorList>
            <person name="Shin N.R."/>
            <person name="Okamura Y."/>
            <person name="Kirsch R."/>
            <person name="Pauchet Y."/>
        </authorList>
    </citation>
    <scope>NUCLEOTIDE SEQUENCE</scope>
    <source>
        <strain evidence="6">RBIC_L_NR</strain>
    </source>
</reference>
<comment type="catalytic activity">
    <reaction evidence="5">
        <text>glucuronate acceptor + UDP-alpha-D-glucuronate = acceptor beta-D-glucuronoside + UDP + H(+)</text>
        <dbReference type="Rhea" id="RHEA:21032"/>
        <dbReference type="ChEBI" id="CHEBI:15378"/>
        <dbReference type="ChEBI" id="CHEBI:58052"/>
        <dbReference type="ChEBI" id="CHEBI:58223"/>
        <dbReference type="ChEBI" id="CHEBI:132367"/>
        <dbReference type="ChEBI" id="CHEBI:132368"/>
        <dbReference type="EC" id="2.4.1.17"/>
    </reaction>
</comment>
<keyword evidence="2 4" id="KW-0328">Glycosyltransferase</keyword>
<dbReference type="InterPro" id="IPR002213">
    <property type="entry name" value="UDP_glucos_trans"/>
</dbReference>
<gene>
    <name evidence="6" type="ORF">NQ314_016370</name>
</gene>
<evidence type="ECO:0000256" key="1">
    <source>
        <dbReference type="ARBA" id="ARBA00009995"/>
    </source>
</evidence>
<dbReference type="Proteomes" id="UP001162156">
    <property type="component" value="Unassembled WGS sequence"/>
</dbReference>
<dbReference type="PROSITE" id="PS00375">
    <property type="entry name" value="UDPGT"/>
    <property type="match status" value="1"/>
</dbReference>
<dbReference type="GO" id="GO:0016020">
    <property type="term" value="C:membrane"/>
    <property type="evidence" value="ECO:0007669"/>
    <property type="project" value="UniProtKB-SubCell"/>
</dbReference>